<dbReference type="Gene3D" id="2.60.200.10">
    <property type="match status" value="1"/>
</dbReference>
<dbReference type="GO" id="GO:0005737">
    <property type="term" value="C:cytoplasm"/>
    <property type="evidence" value="ECO:0007669"/>
    <property type="project" value="UniProtKB-SubCell"/>
</dbReference>
<sequence>MTGSDRRDNLGFEVKVSSSSSSSLLLLLLLLLLFLFLFLLLLLLLWWRWCGAGSPALATVRAKKRQERKRRHCYRTTLVLSDDRDPRDIDRQPSWSEPRLARVQSSRWRKRRTATRASSSAKTTREETRDESEKTRRRGGGGCVKETVEEEEREEGAVEVVEEAEVAAVEAEEKSGVSSTRCKGGRVSSSRLHQSCCGGDQSPDDDDDPVRTLRCKELLKSLKENQLEMLLTAVESSGADLGSCVLVPLPTRGSLDNAVDPHLLCCQIWRWPDLNQSSELKRLPVCHSAKDPVYICCNPYHWSRLCKPESPPPPYCLIADRLRPEDKRVKVKESQRQKEEGRTTTLLVVGAGYSEKREYESETGQKEWCTLAYWELGGRVGRLYPVEPSTVNVFDSLHDGDGLCLSTLAENHIAPPAVQRTRSKIGLGLMLSQEADGVWAYNRSESPIFVNSPTLDDPESRTLLVYRVPPGFCLNIFDHTKILQLPYGSGTTRTSNQTSGFASGPVDINSVRISFAKGWGPKYSRQEVTSCPCWLEVLLAPCRNIGFFAVRKFIGATFAHKRTAKSALYKIVFYSVLKSGEIQVENKRPYDGTSLSLQLPCKTFANEQLRCLWNHSMELRIESVFNKS</sequence>
<dbReference type="SMART" id="SM00524">
    <property type="entry name" value="DWB"/>
    <property type="match status" value="1"/>
</dbReference>
<gene>
    <name evidence="11" type="ORF">WN51_00365</name>
</gene>
<evidence type="ECO:0000256" key="6">
    <source>
        <dbReference type="ARBA" id="ARBA00023242"/>
    </source>
</evidence>
<dbReference type="GO" id="GO:0046872">
    <property type="term" value="F:metal ion binding"/>
    <property type="evidence" value="ECO:0007669"/>
    <property type="project" value="UniProtKB-KW"/>
</dbReference>
<evidence type="ECO:0000256" key="1">
    <source>
        <dbReference type="ARBA" id="ARBA00005545"/>
    </source>
</evidence>
<dbReference type="GO" id="GO:0051239">
    <property type="term" value="P:regulation of multicellular organismal process"/>
    <property type="evidence" value="ECO:0007669"/>
    <property type="project" value="UniProtKB-ARBA"/>
</dbReference>
<dbReference type="EMBL" id="KQ435801">
    <property type="protein sequence ID" value="KOX73254.1"/>
    <property type="molecule type" value="Genomic_DNA"/>
</dbReference>
<comment type="similarity">
    <text evidence="1 7">Belongs to the dwarfin/SMAD family.</text>
</comment>
<dbReference type="Proteomes" id="UP000053105">
    <property type="component" value="Unassembled WGS sequence"/>
</dbReference>
<dbReference type="GO" id="GO:0006357">
    <property type="term" value="P:regulation of transcription by RNA polymerase II"/>
    <property type="evidence" value="ECO:0007669"/>
    <property type="project" value="TreeGrafter"/>
</dbReference>
<evidence type="ECO:0000256" key="5">
    <source>
        <dbReference type="ARBA" id="ARBA00023163"/>
    </source>
</evidence>
<dbReference type="Pfam" id="PF03165">
    <property type="entry name" value="MH1"/>
    <property type="match status" value="1"/>
</dbReference>
<dbReference type="Pfam" id="PF03166">
    <property type="entry name" value="MH2"/>
    <property type="match status" value="1"/>
</dbReference>
<dbReference type="GO" id="GO:0070411">
    <property type="term" value="F:I-SMAD binding"/>
    <property type="evidence" value="ECO:0007669"/>
    <property type="project" value="TreeGrafter"/>
</dbReference>
<keyword evidence="2" id="KW-0479">Metal-binding</keyword>
<dbReference type="PROSITE" id="PS51075">
    <property type="entry name" value="MH1"/>
    <property type="match status" value="1"/>
</dbReference>
<dbReference type="OrthoDB" id="5946219at2759"/>
<dbReference type="PANTHER" id="PTHR13703">
    <property type="entry name" value="SMAD"/>
    <property type="match status" value="1"/>
</dbReference>
<dbReference type="SUPFAM" id="SSF56366">
    <property type="entry name" value="SMAD MH1 domain"/>
    <property type="match status" value="1"/>
</dbReference>
<dbReference type="InterPro" id="IPR017855">
    <property type="entry name" value="SMAD-like_dom_sf"/>
</dbReference>
<dbReference type="CDD" id="cd10489">
    <property type="entry name" value="MH1_SMAD_6_7"/>
    <property type="match status" value="1"/>
</dbReference>
<dbReference type="Gene3D" id="3.90.520.10">
    <property type="entry name" value="SMAD MH1 domain"/>
    <property type="match status" value="1"/>
</dbReference>
<keyword evidence="4 7" id="KW-0805">Transcription regulation</keyword>
<dbReference type="GO" id="GO:0071144">
    <property type="term" value="C:heteromeric SMAD protein complex"/>
    <property type="evidence" value="ECO:0007669"/>
    <property type="project" value="TreeGrafter"/>
</dbReference>
<feature type="domain" description="MH2" evidence="10">
    <location>
        <begin position="368"/>
        <end position="566"/>
    </location>
</feature>
<organism evidence="11 12">
    <name type="scientific">Melipona quadrifasciata</name>
    <dbReference type="NCBI Taxonomy" id="166423"/>
    <lineage>
        <taxon>Eukaryota</taxon>
        <taxon>Metazoa</taxon>
        <taxon>Ecdysozoa</taxon>
        <taxon>Arthropoda</taxon>
        <taxon>Hexapoda</taxon>
        <taxon>Insecta</taxon>
        <taxon>Pterygota</taxon>
        <taxon>Neoptera</taxon>
        <taxon>Endopterygota</taxon>
        <taxon>Hymenoptera</taxon>
        <taxon>Apocrita</taxon>
        <taxon>Aculeata</taxon>
        <taxon>Apoidea</taxon>
        <taxon>Anthophila</taxon>
        <taxon>Apidae</taxon>
        <taxon>Melipona</taxon>
    </lineage>
</organism>
<dbReference type="InterPro" id="IPR013019">
    <property type="entry name" value="MAD_homology_MH1"/>
</dbReference>
<keyword evidence="5 7" id="KW-0804">Transcription</keyword>
<protein>
    <recommendedName>
        <fullName evidence="7">Mothers against decapentaplegic homolog</fullName>
        <shortName evidence="7">MAD homolog</shortName>
        <shortName evidence="7">Mothers against DPP homolog</shortName>
    </recommendedName>
    <alternativeName>
        <fullName evidence="7">SMAD family member</fullName>
    </alternativeName>
</protein>
<feature type="domain" description="MH1" evidence="9">
    <location>
        <begin position="186"/>
        <end position="311"/>
    </location>
</feature>
<keyword evidence="3" id="KW-0862">Zinc</keyword>
<dbReference type="GO" id="GO:0050793">
    <property type="term" value="P:regulation of developmental process"/>
    <property type="evidence" value="ECO:0007669"/>
    <property type="project" value="UniProtKB-ARBA"/>
</dbReference>
<dbReference type="AlphaFoldDB" id="A0A0N0BFF6"/>
<dbReference type="InterPro" id="IPR001132">
    <property type="entry name" value="SMAD_dom_Dwarfin-type"/>
</dbReference>
<evidence type="ECO:0000256" key="2">
    <source>
        <dbReference type="ARBA" id="ARBA00022723"/>
    </source>
</evidence>
<evidence type="ECO:0000259" key="9">
    <source>
        <dbReference type="PROSITE" id="PS51075"/>
    </source>
</evidence>
<dbReference type="InterPro" id="IPR003619">
    <property type="entry name" value="MAD_homology1_Dwarfin-type"/>
</dbReference>
<evidence type="ECO:0000259" key="10">
    <source>
        <dbReference type="PROSITE" id="PS51076"/>
    </source>
</evidence>
<evidence type="ECO:0000256" key="3">
    <source>
        <dbReference type="ARBA" id="ARBA00022833"/>
    </source>
</evidence>
<evidence type="ECO:0000313" key="11">
    <source>
        <dbReference type="EMBL" id="KOX73254.1"/>
    </source>
</evidence>
<evidence type="ECO:0000256" key="7">
    <source>
        <dbReference type="RuleBase" id="RU361195"/>
    </source>
</evidence>
<keyword evidence="12" id="KW-1185">Reference proteome</keyword>
<dbReference type="CDD" id="cd10496">
    <property type="entry name" value="MH2_I-SMAD"/>
    <property type="match status" value="1"/>
</dbReference>
<comment type="subcellular location">
    <subcellularLocation>
        <location evidence="7">Cytoplasm</location>
    </subcellularLocation>
    <subcellularLocation>
        <location evidence="7">Nucleus</location>
    </subcellularLocation>
</comment>
<dbReference type="InterPro" id="IPR013790">
    <property type="entry name" value="Dwarfin"/>
</dbReference>
<evidence type="ECO:0000313" key="12">
    <source>
        <dbReference type="Proteomes" id="UP000053105"/>
    </source>
</evidence>
<name>A0A0N0BFF6_9HYME</name>
<dbReference type="PROSITE" id="PS51076">
    <property type="entry name" value="MH2"/>
    <property type="match status" value="1"/>
</dbReference>
<dbReference type="InterPro" id="IPR036578">
    <property type="entry name" value="SMAD_MH1_sf"/>
</dbReference>
<reference evidence="11 12" key="1">
    <citation type="submission" date="2015-07" db="EMBL/GenBank/DDBJ databases">
        <title>The genome of Melipona quadrifasciata.</title>
        <authorList>
            <person name="Pan H."/>
            <person name="Kapheim K."/>
        </authorList>
    </citation>
    <scope>NUCLEOTIDE SEQUENCE [LARGE SCALE GENOMIC DNA]</scope>
    <source>
        <strain evidence="11">0111107301</strain>
        <tissue evidence="11">Whole body</tissue>
    </source>
</reference>
<dbReference type="SMART" id="SM00523">
    <property type="entry name" value="DWA"/>
    <property type="match status" value="1"/>
</dbReference>
<dbReference type="SUPFAM" id="SSF49879">
    <property type="entry name" value="SMAD/FHA domain"/>
    <property type="match status" value="1"/>
</dbReference>
<feature type="compositionally biased region" description="Basic and acidic residues" evidence="8">
    <location>
        <begin position="123"/>
        <end position="134"/>
    </location>
</feature>
<dbReference type="GO" id="GO:0030154">
    <property type="term" value="P:cell differentiation"/>
    <property type="evidence" value="ECO:0007669"/>
    <property type="project" value="TreeGrafter"/>
</dbReference>
<keyword evidence="6 7" id="KW-0539">Nucleus</keyword>
<dbReference type="GO" id="GO:0140416">
    <property type="term" value="F:transcription regulator inhibitor activity"/>
    <property type="evidence" value="ECO:0007669"/>
    <property type="project" value="TreeGrafter"/>
</dbReference>
<feature type="region of interest" description="Disordered" evidence="8">
    <location>
        <begin position="89"/>
        <end position="160"/>
    </location>
</feature>
<evidence type="ECO:0000256" key="4">
    <source>
        <dbReference type="ARBA" id="ARBA00023015"/>
    </source>
</evidence>
<accession>A0A0N0BFF6</accession>
<dbReference type="STRING" id="166423.A0A0N0BFF6"/>
<dbReference type="GO" id="GO:0009653">
    <property type="term" value="P:anatomical structure morphogenesis"/>
    <property type="evidence" value="ECO:0007669"/>
    <property type="project" value="TreeGrafter"/>
</dbReference>
<dbReference type="GO" id="GO:0009791">
    <property type="term" value="P:post-embryonic development"/>
    <property type="evidence" value="ECO:0007669"/>
    <property type="project" value="UniProtKB-ARBA"/>
</dbReference>
<evidence type="ECO:0000256" key="8">
    <source>
        <dbReference type="SAM" id="MobiDB-lite"/>
    </source>
</evidence>
<keyword evidence="7" id="KW-0963">Cytoplasm</keyword>
<dbReference type="PANTHER" id="PTHR13703:SF54">
    <property type="entry name" value="MOTHERS AGAINST DECAPENTAPLEGIC HOMOLOG"/>
    <property type="match status" value="1"/>
</dbReference>
<dbReference type="InterPro" id="IPR008984">
    <property type="entry name" value="SMAD_FHA_dom_sf"/>
</dbReference>
<dbReference type="GO" id="GO:0060395">
    <property type="term" value="P:SMAD protein signal transduction"/>
    <property type="evidence" value="ECO:0007669"/>
    <property type="project" value="TreeGrafter"/>
</dbReference>
<proteinExistence type="inferred from homology"/>